<comment type="caution">
    <text evidence="1">The sequence shown here is derived from an EMBL/GenBank/DDBJ whole genome shotgun (WGS) entry which is preliminary data.</text>
</comment>
<dbReference type="EMBL" id="BQNB010017052">
    <property type="protein sequence ID" value="GJT58818.1"/>
    <property type="molecule type" value="Genomic_DNA"/>
</dbReference>
<dbReference type="PANTHER" id="PTHR33067">
    <property type="entry name" value="RNA-DIRECTED DNA POLYMERASE-RELATED"/>
    <property type="match status" value="1"/>
</dbReference>
<dbReference type="PANTHER" id="PTHR33067:SF31">
    <property type="entry name" value="RNA-DIRECTED DNA POLYMERASE"/>
    <property type="match status" value="1"/>
</dbReference>
<reference evidence="1" key="1">
    <citation type="journal article" date="2022" name="Int. J. Mol. Sci.">
        <title>Draft Genome of Tanacetum Coccineum: Genomic Comparison of Closely Related Tanacetum-Family Plants.</title>
        <authorList>
            <person name="Yamashiro T."/>
            <person name="Shiraishi A."/>
            <person name="Nakayama K."/>
            <person name="Satake H."/>
        </authorList>
    </citation>
    <scope>NUCLEOTIDE SEQUENCE</scope>
</reference>
<evidence type="ECO:0000313" key="2">
    <source>
        <dbReference type="Proteomes" id="UP001151760"/>
    </source>
</evidence>
<evidence type="ECO:0000313" key="1">
    <source>
        <dbReference type="EMBL" id="GJT58818.1"/>
    </source>
</evidence>
<organism evidence="1 2">
    <name type="scientific">Tanacetum coccineum</name>
    <dbReference type="NCBI Taxonomy" id="301880"/>
    <lineage>
        <taxon>Eukaryota</taxon>
        <taxon>Viridiplantae</taxon>
        <taxon>Streptophyta</taxon>
        <taxon>Embryophyta</taxon>
        <taxon>Tracheophyta</taxon>
        <taxon>Spermatophyta</taxon>
        <taxon>Magnoliopsida</taxon>
        <taxon>eudicotyledons</taxon>
        <taxon>Gunneridae</taxon>
        <taxon>Pentapetalae</taxon>
        <taxon>asterids</taxon>
        <taxon>campanulids</taxon>
        <taxon>Asterales</taxon>
        <taxon>Asteraceae</taxon>
        <taxon>Asteroideae</taxon>
        <taxon>Anthemideae</taxon>
        <taxon>Anthemidinae</taxon>
        <taxon>Tanacetum</taxon>
    </lineage>
</organism>
<proteinExistence type="predicted"/>
<reference evidence="1" key="2">
    <citation type="submission" date="2022-01" db="EMBL/GenBank/DDBJ databases">
        <authorList>
            <person name="Yamashiro T."/>
            <person name="Shiraishi A."/>
            <person name="Satake H."/>
            <person name="Nakayama K."/>
        </authorList>
    </citation>
    <scope>NUCLEOTIDE SEQUENCE</scope>
</reference>
<sequence>MASSSSTSRSNRKDILFYINATHCDCPIPLRVHEQIAWTPTNPGRRFKACPIYDKKKKCGLYGFTDLELPSYYYKDLLYNTHEENKNIKNMGKSSSSNEVVDVSKDQMKKMMEEMTFIKTRSTETSDGLAAIQEQLNNLGREIKKVNEKVYAAQVGCEKCKGAHYTKVCPLKVEEAYSYKASHIDNSIPRKEKESGSFTLPYYINNVYFDNALADLGASVSIMPFSTYLNLGLGELAHNKLTVELADMTVKYPKGIAKNMLVGIGKFVFPVDLIILDMPEDVKVPLILERPFMSTAPPMLRLMYSKERLL</sequence>
<dbReference type="CDD" id="cd00303">
    <property type="entry name" value="retropepsin_like"/>
    <property type="match status" value="1"/>
</dbReference>
<protein>
    <submittedName>
        <fullName evidence="1">Uncharacterized protein</fullName>
    </submittedName>
</protein>
<dbReference type="InterPro" id="IPR021109">
    <property type="entry name" value="Peptidase_aspartic_dom_sf"/>
</dbReference>
<name>A0ABQ5F7H6_9ASTR</name>
<dbReference type="Proteomes" id="UP001151760">
    <property type="component" value="Unassembled WGS sequence"/>
</dbReference>
<gene>
    <name evidence="1" type="ORF">Tco_1002351</name>
</gene>
<keyword evidence="2" id="KW-1185">Reference proteome</keyword>
<dbReference type="Gene3D" id="2.40.70.10">
    <property type="entry name" value="Acid Proteases"/>
    <property type="match status" value="1"/>
</dbReference>
<accession>A0ABQ5F7H6</accession>